<feature type="transmembrane region" description="Helical" evidence="2">
    <location>
        <begin position="68"/>
        <end position="90"/>
    </location>
</feature>
<proteinExistence type="predicted"/>
<feature type="region of interest" description="Disordered" evidence="1">
    <location>
        <begin position="1"/>
        <end position="37"/>
    </location>
</feature>
<evidence type="ECO:0000313" key="4">
    <source>
        <dbReference type="Proteomes" id="UP001304340"/>
    </source>
</evidence>
<dbReference type="Proteomes" id="UP001304340">
    <property type="component" value="Chromosome"/>
</dbReference>
<dbReference type="RefSeq" id="WP_319157024.1">
    <property type="nucleotide sequence ID" value="NZ_CP138359.1"/>
</dbReference>
<evidence type="ECO:0000256" key="2">
    <source>
        <dbReference type="SAM" id="Phobius"/>
    </source>
</evidence>
<keyword evidence="4" id="KW-1185">Reference proteome</keyword>
<dbReference type="AlphaFoldDB" id="A0AAF0Z6I9"/>
<keyword evidence="2" id="KW-1133">Transmembrane helix</keyword>
<organism evidence="3 4">
    <name type="scientific">Sanguibacter biliveldensis</name>
    <dbReference type="NCBI Taxonomy" id="3030830"/>
    <lineage>
        <taxon>Bacteria</taxon>
        <taxon>Bacillati</taxon>
        <taxon>Actinomycetota</taxon>
        <taxon>Actinomycetes</taxon>
        <taxon>Micrococcales</taxon>
        <taxon>Sanguibacteraceae</taxon>
        <taxon>Sanguibacter</taxon>
    </lineage>
</organism>
<evidence type="ECO:0000256" key="1">
    <source>
        <dbReference type="SAM" id="MobiDB-lite"/>
    </source>
</evidence>
<feature type="compositionally biased region" description="Low complexity" evidence="1">
    <location>
        <begin position="18"/>
        <end position="37"/>
    </location>
</feature>
<gene>
    <name evidence="3" type="ORF">SANBI_003326</name>
</gene>
<protein>
    <submittedName>
        <fullName evidence="3">Uncharacterized protein</fullName>
    </submittedName>
</protein>
<name>A0AAF0Z6I9_9MICO</name>
<keyword evidence="2" id="KW-0472">Membrane</keyword>
<dbReference type="KEGG" id="sbil:SANBI_003326"/>
<evidence type="ECO:0000313" key="3">
    <source>
        <dbReference type="EMBL" id="WPF81997.1"/>
    </source>
</evidence>
<accession>A0AAF0Z6I9</accession>
<feature type="transmembrane region" description="Helical" evidence="2">
    <location>
        <begin position="96"/>
        <end position="122"/>
    </location>
</feature>
<dbReference type="EMBL" id="CP138359">
    <property type="protein sequence ID" value="WPF81997.1"/>
    <property type="molecule type" value="Genomic_DNA"/>
</dbReference>
<sequence length="140" mass="14457">MSSTPSQPEPSTPDEVSATPQGAAPPADAPLDAPVAIPAEGPLTDEQIAAIAATAQPATIRRAPRYRAFFWTGALLGIVLGVALGLWVSSENLVNRWIYVLVTTLGTTLVTVLLAGACAVWVDRRGAAKVAKQRRGSAGA</sequence>
<reference evidence="4" key="1">
    <citation type="submission" date="2023-11" db="EMBL/GenBank/DDBJ databases">
        <authorList>
            <person name="Helweg L.P."/>
            <person name="Kiel A."/>
            <person name="Hitz F."/>
            <person name="Ruckert-Reed C."/>
            <person name="Busche T."/>
            <person name="Kaltschmidt B."/>
            <person name="Kaltschmidt C."/>
        </authorList>
    </citation>
    <scope>NUCLEOTIDE SEQUENCE [LARGE SCALE GENOMIC DNA]</scope>
    <source>
        <strain evidence="4">4.1</strain>
    </source>
</reference>
<keyword evidence="2" id="KW-0812">Transmembrane</keyword>